<evidence type="ECO:0000256" key="7">
    <source>
        <dbReference type="RuleBase" id="RU363039"/>
    </source>
</evidence>
<dbReference type="SUPFAM" id="SSF52374">
    <property type="entry name" value="Nucleotidylyl transferase"/>
    <property type="match status" value="1"/>
</dbReference>
<dbReference type="PANTHER" id="PTHR43326">
    <property type="entry name" value="METHIONYL-TRNA SYNTHETASE"/>
    <property type="match status" value="1"/>
</dbReference>
<dbReference type="InterPro" id="IPR023457">
    <property type="entry name" value="Met-tRNA_synth_2"/>
</dbReference>
<dbReference type="CDD" id="cd00814">
    <property type="entry name" value="MetRS_core"/>
    <property type="match status" value="1"/>
</dbReference>
<evidence type="ECO:0000256" key="4">
    <source>
        <dbReference type="ARBA" id="ARBA00022840"/>
    </source>
</evidence>
<dbReference type="PANTHER" id="PTHR43326:SF1">
    <property type="entry name" value="METHIONINE--TRNA LIGASE, MITOCHONDRIAL"/>
    <property type="match status" value="1"/>
</dbReference>
<sequence>MTYLTTPIYYVNDLPHVGHAYSTVLADALARWERLCGRPVRLVTGTDEHGAKVRRAAAEAGIAPATLAERTAGRFRATWDRLGIGYDEFVRTTSARHRETVTELLTRVYEAGHLRPGRYDGRYCVGCEAYATELVCAVHGRPTELVGEENWFFRLSEFTRPLAEWFDRCPEAVRPAARRNEALGWLRRGLTDFSISRAGLDWGVPLPWDPTQVTYVWFDALGSYLTAAGWPAPEYAHWWPARHVIGKDILRFHAVYWPAILLAADLPLPERITVHGFLLQRGSKIAKSGERTVALDDLLDRFGPEGLRYHLLRDNPVGPDGEFSPASVQARYNADLANTLGNLLSRVTALVVSRCAGTGPAPGRSSPLAPAAARWAEAGAAGWSAGAPSEALAAAWRLVAATNSYLVSAQPWRSPAGSTEAATVLGDALEALRIVAVLAAPAVPETAGRIWRQIGLGGYAPRVPEDLAWGGYPGGRRVTRAAPLFPRLAAGEPLPAGGVG</sequence>
<feature type="domain" description="Methionyl/Leucyl tRNA synthetase" evidence="8">
    <location>
        <begin position="135"/>
        <end position="347"/>
    </location>
</feature>
<evidence type="ECO:0000256" key="1">
    <source>
        <dbReference type="ARBA" id="ARBA00012838"/>
    </source>
</evidence>
<dbReference type="PRINTS" id="PR01041">
    <property type="entry name" value="TRNASYNTHMET"/>
</dbReference>
<dbReference type="InterPro" id="IPR033911">
    <property type="entry name" value="MetRS_core"/>
</dbReference>
<dbReference type="RefSeq" id="WP_331209673.1">
    <property type="nucleotide sequence ID" value="NZ_JAZGQL010000016.1"/>
</dbReference>
<dbReference type="InterPro" id="IPR014729">
    <property type="entry name" value="Rossmann-like_a/b/a_fold"/>
</dbReference>
<organism evidence="10 11">
    <name type="scientific">Plantactinospora veratri</name>
    <dbReference type="NCBI Taxonomy" id="1436122"/>
    <lineage>
        <taxon>Bacteria</taxon>
        <taxon>Bacillati</taxon>
        <taxon>Actinomycetota</taxon>
        <taxon>Actinomycetes</taxon>
        <taxon>Micromonosporales</taxon>
        <taxon>Micromonosporaceae</taxon>
        <taxon>Plantactinospora</taxon>
    </lineage>
</organism>
<dbReference type="GO" id="GO:0016874">
    <property type="term" value="F:ligase activity"/>
    <property type="evidence" value="ECO:0007669"/>
    <property type="project" value="UniProtKB-KW"/>
</dbReference>
<keyword evidence="5 7" id="KW-0648">Protein biosynthesis</keyword>
<comment type="similarity">
    <text evidence="7">Belongs to the class-I aminoacyl-tRNA synthetase family.</text>
</comment>
<evidence type="ECO:0000313" key="11">
    <source>
        <dbReference type="Proteomes" id="UP001339911"/>
    </source>
</evidence>
<dbReference type="Pfam" id="PF09334">
    <property type="entry name" value="tRNA-synt_1g"/>
    <property type="match status" value="2"/>
</dbReference>
<dbReference type="SUPFAM" id="SSF47323">
    <property type="entry name" value="Anticodon-binding domain of a subclass of class I aminoacyl-tRNA synthetases"/>
    <property type="match status" value="1"/>
</dbReference>
<dbReference type="Pfam" id="PF19303">
    <property type="entry name" value="Anticodon_3"/>
    <property type="match status" value="1"/>
</dbReference>
<protein>
    <recommendedName>
        <fullName evidence="1">methionine--tRNA ligase</fullName>
        <ecNumber evidence="1">6.1.1.10</ecNumber>
    </recommendedName>
</protein>
<dbReference type="InterPro" id="IPR041872">
    <property type="entry name" value="Anticodon_Met"/>
</dbReference>
<comment type="caution">
    <text evidence="10">The sequence shown here is derived from an EMBL/GenBank/DDBJ whole genome shotgun (WGS) entry which is preliminary data.</text>
</comment>
<proteinExistence type="inferred from homology"/>
<evidence type="ECO:0000259" key="9">
    <source>
        <dbReference type="Pfam" id="PF19303"/>
    </source>
</evidence>
<feature type="domain" description="Methionyl/Leucyl tRNA synthetase" evidence="8">
    <location>
        <begin position="3"/>
        <end position="132"/>
    </location>
</feature>
<dbReference type="Gene3D" id="3.40.50.620">
    <property type="entry name" value="HUPs"/>
    <property type="match status" value="1"/>
</dbReference>
<evidence type="ECO:0000259" key="8">
    <source>
        <dbReference type="Pfam" id="PF09334"/>
    </source>
</evidence>
<name>A0ABU7SHF7_9ACTN</name>
<keyword evidence="3 7" id="KW-0547">Nucleotide-binding</keyword>
<dbReference type="Proteomes" id="UP001339911">
    <property type="component" value="Unassembled WGS sequence"/>
</dbReference>
<evidence type="ECO:0000313" key="10">
    <source>
        <dbReference type="EMBL" id="MEE6309399.1"/>
    </source>
</evidence>
<dbReference type="EC" id="6.1.1.10" evidence="1"/>
<keyword evidence="6 7" id="KW-0030">Aminoacyl-tRNA synthetase</keyword>
<gene>
    <name evidence="10" type="ORF">V1634_21425</name>
</gene>
<evidence type="ECO:0000256" key="2">
    <source>
        <dbReference type="ARBA" id="ARBA00022598"/>
    </source>
</evidence>
<accession>A0ABU7SHF7</accession>
<dbReference type="InterPro" id="IPR009080">
    <property type="entry name" value="tRNAsynth_Ia_anticodon-bd"/>
</dbReference>
<evidence type="ECO:0000256" key="5">
    <source>
        <dbReference type="ARBA" id="ARBA00022917"/>
    </source>
</evidence>
<feature type="domain" description="Methionyl-tRNA synthetase anticodon-binding" evidence="9">
    <location>
        <begin position="392"/>
        <end position="455"/>
    </location>
</feature>
<dbReference type="InterPro" id="IPR015413">
    <property type="entry name" value="Methionyl/Leucyl_tRNA_Synth"/>
</dbReference>
<evidence type="ECO:0000256" key="3">
    <source>
        <dbReference type="ARBA" id="ARBA00022741"/>
    </source>
</evidence>
<evidence type="ECO:0000256" key="6">
    <source>
        <dbReference type="ARBA" id="ARBA00023146"/>
    </source>
</evidence>
<keyword evidence="2 7" id="KW-0436">Ligase</keyword>
<reference evidence="10 11" key="1">
    <citation type="submission" date="2024-01" db="EMBL/GenBank/DDBJ databases">
        <title>Genome insights into Plantactinospora veratri sp. nov.</title>
        <authorList>
            <person name="Wang L."/>
        </authorList>
    </citation>
    <scope>NUCLEOTIDE SEQUENCE [LARGE SCALE GENOMIC DNA]</scope>
    <source>
        <strain evidence="10 11">NEAU-FHS4</strain>
    </source>
</reference>
<keyword evidence="4 7" id="KW-0067">ATP-binding</keyword>
<dbReference type="EMBL" id="JAZGQL010000016">
    <property type="protein sequence ID" value="MEE6309399.1"/>
    <property type="molecule type" value="Genomic_DNA"/>
</dbReference>
<dbReference type="Gene3D" id="1.10.730.10">
    <property type="entry name" value="Isoleucyl-tRNA Synthetase, Domain 1"/>
    <property type="match status" value="1"/>
</dbReference>
<dbReference type="Gene3D" id="2.170.220.10">
    <property type="match status" value="1"/>
</dbReference>
<keyword evidence="11" id="KW-1185">Reference proteome</keyword>